<dbReference type="Proteomes" id="UP000747110">
    <property type="component" value="Unassembled WGS sequence"/>
</dbReference>
<keyword evidence="2" id="KW-1185">Reference proteome</keyword>
<gene>
    <name evidence="1" type="ORF">Vretifemale_20805</name>
</gene>
<evidence type="ECO:0000313" key="1">
    <source>
        <dbReference type="EMBL" id="GIL93402.1"/>
    </source>
</evidence>
<dbReference type="EMBL" id="BNCP01000100">
    <property type="protein sequence ID" value="GIL93402.1"/>
    <property type="molecule type" value="Genomic_DNA"/>
</dbReference>
<name>A0A8J4FXN3_9CHLO</name>
<dbReference type="AlphaFoldDB" id="A0A8J4FXN3"/>
<reference evidence="1" key="1">
    <citation type="journal article" date="2021" name="Proc. Natl. Acad. Sci. U.S.A.">
        <title>Three genomes in the algal genus Volvox reveal the fate of a haploid sex-determining region after a transition to homothallism.</title>
        <authorList>
            <person name="Yamamoto K."/>
            <person name="Hamaji T."/>
            <person name="Kawai-Toyooka H."/>
            <person name="Matsuzaki R."/>
            <person name="Takahashi F."/>
            <person name="Nishimura Y."/>
            <person name="Kawachi M."/>
            <person name="Noguchi H."/>
            <person name="Minakuchi Y."/>
            <person name="Umen J.G."/>
            <person name="Toyoda A."/>
            <person name="Nozaki H."/>
        </authorList>
    </citation>
    <scope>NUCLEOTIDE SEQUENCE</scope>
    <source>
        <strain evidence="1">NIES-3786</strain>
    </source>
</reference>
<protein>
    <submittedName>
        <fullName evidence="1">Uncharacterized protein</fullName>
    </submittedName>
</protein>
<organism evidence="1 2">
    <name type="scientific">Volvox reticuliferus</name>
    <dbReference type="NCBI Taxonomy" id="1737510"/>
    <lineage>
        <taxon>Eukaryota</taxon>
        <taxon>Viridiplantae</taxon>
        <taxon>Chlorophyta</taxon>
        <taxon>core chlorophytes</taxon>
        <taxon>Chlorophyceae</taxon>
        <taxon>CS clade</taxon>
        <taxon>Chlamydomonadales</taxon>
        <taxon>Volvocaceae</taxon>
        <taxon>Volvox</taxon>
    </lineage>
</organism>
<evidence type="ECO:0000313" key="2">
    <source>
        <dbReference type="Proteomes" id="UP000747110"/>
    </source>
</evidence>
<sequence length="132" mass="14243">GGGAQLPTDRDGVPTLEGLRGWMAARIPALQDETTAAFSHCAKVIEDGYNRVNEMTQQHHSTVSALLQSSSEALDLARSQHATALGDIEAIYNGVLEETGSLRSELQEALRNEVRGPLEARIAMIQAKYKIG</sequence>
<comment type="caution">
    <text evidence="1">The sequence shown here is derived from an EMBL/GenBank/DDBJ whole genome shotgun (WGS) entry which is preliminary data.</text>
</comment>
<feature type="non-terminal residue" evidence="1">
    <location>
        <position position="1"/>
    </location>
</feature>
<dbReference type="OrthoDB" id="546308at2759"/>
<proteinExistence type="predicted"/>
<accession>A0A8J4FXN3</accession>